<dbReference type="GO" id="GO:0005576">
    <property type="term" value="C:extracellular region"/>
    <property type="evidence" value="ECO:0007669"/>
    <property type="project" value="GOC"/>
</dbReference>
<feature type="domain" description="PIH1 N-terminal" evidence="5">
    <location>
        <begin position="134"/>
        <end position="298"/>
    </location>
</feature>
<feature type="compositionally biased region" description="Basic and acidic residues" evidence="4">
    <location>
        <begin position="513"/>
        <end position="526"/>
    </location>
</feature>
<feature type="compositionally biased region" description="Basic and acidic residues" evidence="4">
    <location>
        <begin position="831"/>
        <end position="854"/>
    </location>
</feature>
<dbReference type="PANTHER" id="PTHR22997:SF3">
    <property type="entry name" value="PROTEIN KINTOUN"/>
    <property type="match status" value="1"/>
</dbReference>
<comment type="function">
    <text evidence="3">Required for cytoplasmic pre-assembly of axonemal dyneins, thereby playing a central role in motility in cilia and flagella. Involved in pre-assembly of dynein arm complexes in the cytoplasm before intraflagellar transport loads them for the ciliary compartment.</text>
</comment>
<proteinExistence type="inferred from homology"/>
<dbReference type="Pfam" id="PF08190">
    <property type="entry name" value="PIH1"/>
    <property type="match status" value="1"/>
</dbReference>
<gene>
    <name evidence="3" type="primary">DNAAF2</name>
    <name evidence="3" type="synonym">KTU</name>
    <name evidence="7" type="ORF">MONAX_5E015580</name>
</gene>
<dbReference type="InterPro" id="IPR034727">
    <property type="entry name" value="Kintoun"/>
</dbReference>
<feature type="compositionally biased region" description="Basic and acidic residues" evidence="4">
    <location>
        <begin position="1026"/>
        <end position="1049"/>
    </location>
</feature>
<accession>A0A5E4BTS6</accession>
<evidence type="ECO:0000313" key="8">
    <source>
        <dbReference type="Proteomes" id="UP000335636"/>
    </source>
</evidence>
<dbReference type="GO" id="GO:0120293">
    <property type="term" value="C:dynein axonemal particle"/>
    <property type="evidence" value="ECO:0007669"/>
    <property type="project" value="UniProtKB-SubCell"/>
</dbReference>
<evidence type="ECO:0000313" key="7">
    <source>
        <dbReference type="EMBL" id="VTJ72440.1"/>
    </source>
</evidence>
<dbReference type="InterPro" id="IPR012981">
    <property type="entry name" value="PIH1_N"/>
</dbReference>
<dbReference type="AlphaFoldDB" id="A0A5E4BTS6"/>
<comment type="subunit">
    <text evidence="3">Interacts with CFAP300. Interacts with DNAI2 and HSPA1A. Interacts with DYX1C1. Interacts with PIH1D3.</text>
</comment>
<comment type="caution">
    <text evidence="7">The sequence shown here is derived from an EMBL/GenBank/DDBJ whole genome shotgun (WGS) entry which is preliminary data.</text>
</comment>
<comment type="similarity">
    <text evidence="3">Belongs to the PIH1 family. Kintoun subfamily.</text>
</comment>
<keyword evidence="1 3" id="KW-0963">Cytoplasm</keyword>
<feature type="domain" description="PIH1D1/2/3 CS-like" evidence="6">
    <location>
        <begin position="346"/>
        <end position="444"/>
    </location>
</feature>
<dbReference type="GO" id="GO:0060285">
    <property type="term" value="P:cilium-dependent cell motility"/>
    <property type="evidence" value="ECO:0007669"/>
    <property type="project" value="UniProtKB-UniRule"/>
</dbReference>
<protein>
    <recommendedName>
        <fullName evidence="3">Protein kintoun</fullName>
    </recommendedName>
    <alternativeName>
        <fullName evidence="3">Dynein assembly factor 2, axonemal</fullName>
    </alternativeName>
</protein>
<evidence type="ECO:0000256" key="2">
    <source>
        <dbReference type="ARBA" id="ARBA00024190"/>
    </source>
</evidence>
<dbReference type="PANTHER" id="PTHR22997">
    <property type="entry name" value="PIH1 DOMAIN-CONTAINING PROTEIN 1"/>
    <property type="match status" value="1"/>
</dbReference>
<dbReference type="Proteomes" id="UP000335636">
    <property type="component" value="Unassembled WGS sequence"/>
</dbReference>
<sequence>MAQASKKRQVISWFEEIMRPFLAPPADCCCSFRVSVGITVATSTRCSRLNPAAVTDLSPFALRVLETLRGTLPNQSWTDHPWGEGEELRGSMAKAAASSALEDLDLSGEEVQRLTSAFQDPEFRRMFSAYAEELNDPENRRRYEEEITALERERGVEVRFVHPEPGHVLRTSLDGALRCFVNVCSNELVGAPSSRPGPEDGGGAAMGSHWSLPYSLAPGREYAGRSGTRYKVYDVVFHPETLALARRNKRFCQMLDATALEAVEKQFGVKLDRRNAKTLKTKYKGTPEAAVLRTPLPGSARAPPNRKEDPLSDFPYPYRYPATAQNSVGPGPQVPKPALETQQPAPTEPRCSVVQRHHVDLQDYRCSRDSAPSSVPHELVVTIELPLLRSAEQAALEVTGKLLCLDSRNPDYRLRFSLPYPVDDSRGKAQFNKARRQLVVTLPVAPVARRGPPAAPEESVGQSGTDGVACASASVGKAGPMGDPSPDTNGIQVVDAGIATPGAYEVASLSARAGEERELQPEERGLGRHSVSPPGLEEKSSPGAGSSPGDGGACSPSISSLALDQESPVGRGSACGDISVETHEDLEGPGGEPSDPAMGGPGTESREPLCPPMQCNQDEESLTLLIQVPRIQPRSLQWNLNPLWYKLCFSTQNSVYSFFLQFAPENKLSTKEPEISVSSNNAVIVLAKSPESHGRWREWYYGLNKDSLEEKLFINEENVNEFLEEVLCSAFIQKMPLSPPLIEVLQVTDEKIQIHAELQECGNLDQLQGKEKINEECHLTEKENVEHFTTSTTDSDSSIAVKALEINTCGSVAGLQQESLDVSQMLSGKSKQPEAKMEPTFIKEKGSTYSNEDKDNLKEPVITKEKELDGHHNLNKTIVHNIPDFDSIKETNMQDGTVQIIKDHEKLFINEENVNEFLEEVLCSAFIQKMPLSPPLIEVLQVTDEKIQIHAELQECGNLDQLQGKEKINEECHLTEKENVEHFTTSTTDSDSSIAVKALEINTCGSVAGLQQESLDVSQMLSGKSKQPEAKMEPTFIKEKGSTYSNEDKDNLKEPVITKEKELDGHHNLNKTIVHNIPDFDSIKETNMQDGTVQIIKDHVTHCAFTFQNSLLYDLD</sequence>
<dbReference type="Pfam" id="PF18201">
    <property type="entry name" value="PIH1_CS"/>
    <property type="match status" value="1"/>
</dbReference>
<reference evidence="7" key="1">
    <citation type="submission" date="2019-04" db="EMBL/GenBank/DDBJ databases">
        <authorList>
            <person name="Alioto T."/>
            <person name="Alioto T."/>
        </authorList>
    </citation>
    <scope>NUCLEOTIDE SEQUENCE [LARGE SCALE GENOMIC DNA]</scope>
</reference>
<dbReference type="GO" id="GO:0070286">
    <property type="term" value="P:axonemal dynein complex assembly"/>
    <property type="evidence" value="ECO:0007669"/>
    <property type="project" value="UniProtKB-UniRule"/>
</dbReference>
<evidence type="ECO:0000259" key="6">
    <source>
        <dbReference type="Pfam" id="PF18201"/>
    </source>
</evidence>
<evidence type="ECO:0000256" key="3">
    <source>
        <dbReference type="HAMAP-Rule" id="MF_03069"/>
    </source>
</evidence>
<organism evidence="7 8">
    <name type="scientific">Marmota monax</name>
    <name type="common">Woodchuck</name>
    <dbReference type="NCBI Taxonomy" id="9995"/>
    <lineage>
        <taxon>Eukaryota</taxon>
        <taxon>Metazoa</taxon>
        <taxon>Chordata</taxon>
        <taxon>Craniata</taxon>
        <taxon>Vertebrata</taxon>
        <taxon>Euteleostomi</taxon>
        <taxon>Mammalia</taxon>
        <taxon>Eutheria</taxon>
        <taxon>Euarchontoglires</taxon>
        <taxon>Glires</taxon>
        <taxon>Rodentia</taxon>
        <taxon>Sciuromorpha</taxon>
        <taxon>Sciuridae</taxon>
        <taxon>Xerinae</taxon>
        <taxon>Marmotini</taxon>
        <taxon>Marmota</taxon>
    </lineage>
</organism>
<evidence type="ECO:0000256" key="4">
    <source>
        <dbReference type="SAM" id="MobiDB-lite"/>
    </source>
</evidence>
<name>A0A5E4BTS6_MARMO</name>
<dbReference type="HAMAP" id="MF_03069">
    <property type="entry name" value="Kintoun"/>
    <property type="match status" value="1"/>
</dbReference>
<feature type="region of interest" description="Disordered" evidence="4">
    <location>
        <begin position="1023"/>
        <end position="1049"/>
    </location>
</feature>
<dbReference type="InterPro" id="IPR050734">
    <property type="entry name" value="PIH1/Kintoun_subfamily"/>
</dbReference>
<comment type="subcellular location">
    <subcellularLocation>
        <location evidence="3">Cytoplasm</location>
    </subcellularLocation>
    <subcellularLocation>
        <location evidence="2">Dynein axonemal particle</location>
    </subcellularLocation>
    <text evidence="3">Localizes in the apical cytoplasm around the gamma-tubulin-positive pericentriolar region, not in the cilia.</text>
</comment>
<dbReference type="GO" id="GO:0003351">
    <property type="term" value="P:epithelial cilium movement involved in extracellular fluid movement"/>
    <property type="evidence" value="ECO:0007669"/>
    <property type="project" value="TreeGrafter"/>
</dbReference>
<evidence type="ECO:0000256" key="1">
    <source>
        <dbReference type="ARBA" id="ARBA00022490"/>
    </source>
</evidence>
<feature type="region of interest" description="Disordered" evidence="4">
    <location>
        <begin position="294"/>
        <end position="351"/>
    </location>
</feature>
<dbReference type="EMBL" id="CABDUW010000620">
    <property type="protein sequence ID" value="VTJ72440.1"/>
    <property type="molecule type" value="Genomic_DNA"/>
</dbReference>
<feature type="region of interest" description="Disordered" evidence="4">
    <location>
        <begin position="581"/>
        <end position="614"/>
    </location>
</feature>
<keyword evidence="8" id="KW-1185">Reference proteome</keyword>
<dbReference type="InterPro" id="IPR041442">
    <property type="entry name" value="PIH1D1/2/3_CS-like"/>
</dbReference>
<feature type="region of interest" description="Disordered" evidence="4">
    <location>
        <begin position="448"/>
        <end position="492"/>
    </location>
</feature>
<evidence type="ECO:0000259" key="5">
    <source>
        <dbReference type="Pfam" id="PF08190"/>
    </source>
</evidence>
<feature type="region of interest" description="Disordered" evidence="4">
    <location>
        <begin position="828"/>
        <end position="854"/>
    </location>
</feature>
<feature type="region of interest" description="Disordered" evidence="4">
    <location>
        <begin position="510"/>
        <end position="559"/>
    </location>
</feature>